<keyword evidence="5" id="KW-0833">Ubl conjugation pathway</keyword>
<dbReference type="Pfam" id="PF00443">
    <property type="entry name" value="UCH"/>
    <property type="match status" value="1"/>
</dbReference>
<dbReference type="Gene3D" id="3.90.70.10">
    <property type="entry name" value="Cysteine proteinases"/>
    <property type="match status" value="2"/>
</dbReference>
<comment type="similarity">
    <text evidence="2">Belongs to the peptidase C19 family.</text>
</comment>
<reference evidence="9 10" key="1">
    <citation type="submission" date="2023-04" db="EMBL/GenBank/DDBJ databases">
        <title>Genome of Basidiobolus ranarum AG-B5.</title>
        <authorList>
            <person name="Stajich J.E."/>
            <person name="Carter-House D."/>
            <person name="Gryganskyi A."/>
        </authorList>
    </citation>
    <scope>NUCLEOTIDE SEQUENCE [LARGE SCALE GENOMIC DNA]</scope>
    <source>
        <strain evidence="9 10">AG-B5</strain>
    </source>
</reference>
<evidence type="ECO:0000256" key="7">
    <source>
        <dbReference type="ARBA" id="ARBA00022807"/>
    </source>
</evidence>
<proteinExistence type="inferred from homology"/>
<evidence type="ECO:0000313" key="9">
    <source>
        <dbReference type="EMBL" id="KAK9692625.1"/>
    </source>
</evidence>
<dbReference type="InterPro" id="IPR038765">
    <property type="entry name" value="Papain-like_cys_pep_sf"/>
</dbReference>
<dbReference type="EMBL" id="JASJQH010008445">
    <property type="protein sequence ID" value="KAK9692625.1"/>
    <property type="molecule type" value="Genomic_DNA"/>
</dbReference>
<comment type="catalytic activity">
    <reaction evidence="1">
        <text>Thiol-dependent hydrolysis of ester, thioester, amide, peptide and isopeptide bonds formed by the C-terminal Gly of ubiquitin (a 76-residue protein attached to proteins as an intracellular targeting signal).</text>
        <dbReference type="EC" id="3.4.19.12"/>
    </reaction>
</comment>
<dbReference type="PANTHER" id="PTHR21646">
    <property type="entry name" value="UBIQUITIN CARBOXYL-TERMINAL HYDROLASE"/>
    <property type="match status" value="1"/>
</dbReference>
<evidence type="ECO:0000313" key="10">
    <source>
        <dbReference type="Proteomes" id="UP001479436"/>
    </source>
</evidence>
<protein>
    <recommendedName>
        <fullName evidence="3">ubiquitinyl hydrolase 1</fullName>
        <ecNumber evidence="3">3.4.19.12</ecNumber>
    </recommendedName>
</protein>
<evidence type="ECO:0000256" key="3">
    <source>
        <dbReference type="ARBA" id="ARBA00012759"/>
    </source>
</evidence>
<dbReference type="GO" id="GO:0004843">
    <property type="term" value="F:cysteine-type deubiquitinase activity"/>
    <property type="evidence" value="ECO:0007669"/>
    <property type="project" value="UniProtKB-EC"/>
</dbReference>
<dbReference type="EC" id="3.4.19.12" evidence="3"/>
<dbReference type="PANTHER" id="PTHR21646:SF24">
    <property type="entry name" value="UBIQUITIN CARBOXYL-TERMINAL HYDROLASE"/>
    <property type="match status" value="1"/>
</dbReference>
<evidence type="ECO:0000259" key="8">
    <source>
        <dbReference type="PROSITE" id="PS50235"/>
    </source>
</evidence>
<dbReference type="PROSITE" id="PS00973">
    <property type="entry name" value="USP_2"/>
    <property type="match status" value="1"/>
</dbReference>
<organism evidence="9 10">
    <name type="scientific">Basidiobolus ranarum</name>
    <dbReference type="NCBI Taxonomy" id="34480"/>
    <lineage>
        <taxon>Eukaryota</taxon>
        <taxon>Fungi</taxon>
        <taxon>Fungi incertae sedis</taxon>
        <taxon>Zoopagomycota</taxon>
        <taxon>Entomophthoromycotina</taxon>
        <taxon>Basidiobolomycetes</taxon>
        <taxon>Basidiobolales</taxon>
        <taxon>Basidiobolaceae</taxon>
        <taxon>Basidiobolus</taxon>
    </lineage>
</organism>
<dbReference type="CDD" id="cd02674">
    <property type="entry name" value="Peptidase_C19R"/>
    <property type="match status" value="1"/>
</dbReference>
<dbReference type="InterPro" id="IPR018200">
    <property type="entry name" value="USP_CS"/>
</dbReference>
<evidence type="ECO:0000256" key="2">
    <source>
        <dbReference type="ARBA" id="ARBA00009085"/>
    </source>
</evidence>
<keyword evidence="6 9" id="KW-0378">Hydrolase</keyword>
<dbReference type="InterPro" id="IPR050185">
    <property type="entry name" value="Ub_carboxyl-term_hydrolase"/>
</dbReference>
<evidence type="ECO:0000256" key="6">
    <source>
        <dbReference type="ARBA" id="ARBA00022801"/>
    </source>
</evidence>
<dbReference type="Proteomes" id="UP001479436">
    <property type="component" value="Unassembled WGS sequence"/>
</dbReference>
<evidence type="ECO:0000256" key="4">
    <source>
        <dbReference type="ARBA" id="ARBA00022670"/>
    </source>
</evidence>
<dbReference type="SUPFAM" id="SSF54001">
    <property type="entry name" value="Cysteine proteinases"/>
    <property type="match status" value="1"/>
</dbReference>
<dbReference type="PROSITE" id="PS50235">
    <property type="entry name" value="USP_3"/>
    <property type="match status" value="1"/>
</dbReference>
<dbReference type="InterPro" id="IPR028889">
    <property type="entry name" value="USP"/>
</dbReference>
<feature type="domain" description="USP" evidence="8">
    <location>
        <begin position="219"/>
        <end position="776"/>
    </location>
</feature>
<comment type="caution">
    <text evidence="9">The sequence shown here is derived from an EMBL/GenBank/DDBJ whole genome shotgun (WGS) entry which is preliminary data.</text>
</comment>
<keyword evidence="4" id="KW-0645">Protease</keyword>
<dbReference type="InterPro" id="IPR001394">
    <property type="entry name" value="Peptidase_C19_UCH"/>
</dbReference>
<evidence type="ECO:0000256" key="5">
    <source>
        <dbReference type="ARBA" id="ARBA00022786"/>
    </source>
</evidence>
<accession>A0ABR2VPV1</accession>
<name>A0ABR2VPV1_9FUNG</name>
<sequence>MDQRWHEKYFERQDTREVPNLIENPQLLENLVGSELWDDVKQETDAEMIPQKTYDAFIQDSWDSNSPKVVCASPVGDEISTMLDVWEVHITRIVDHISLYPGRGSILLKVGKPIHMVELYHEVVESMDIHEEPRFWLSTRQFSTPITSDQIQQAKQMVPEMVAGLTAATFCSMYGYFIGVETRNWNNSWPTDLESDNTWSSVSIAKDNSKNSRATPGLTSIINLGNTCFMNSALQCLSNTPSLRDYFLADTHLPDLSRNNPLGTGGEIAERFAELMSMLWESQSDSVDPSILQGTINHFTRTFIENEQQDCQEFLAFLLDALHEDLNRSQIKLTIEKEESKGQAETEIAHDSWRKYQKRNDSFIVDTFQGQYKSTVKCLECQKPSVSFDPFMFLTLPVSTTKRFIEVEYVPLSLESEKHKIELTTDTTYEELKRVIGESKNLDLACLVTCSVINFQIREFFEDTALVREPESSATLCVYHLPSPITKNFKLIVVYHITSENRCIIPLPLLLNMPDDSIREYHIRQAIHTQIENYLTAFSSSLGPKKDFKSMLGGGVRGIDEDELFHKSSVHRLERAYQIYLDDKPLVSQVHAALECVCTWELEIAEMLFDRPNIYETPIETSDEHSKQVITLDECLEEFMKEEQLGEGNLWFCSNCQKYQRATKKIDLWKLPEVLVIHLKRFYHTNSYRKKLEVFVDFPSEFINLAKWLSTNSTNSTYRLYAVVNHFGNMNSGHYTTFAINEGENCWFEFDDLRIKKIDPDSMVTSSAYILFYERQNDHVKKSTSKDCTSSP</sequence>
<evidence type="ECO:0000256" key="1">
    <source>
        <dbReference type="ARBA" id="ARBA00000707"/>
    </source>
</evidence>
<gene>
    <name evidence="9" type="primary">USP4_1</name>
    <name evidence="9" type="ORF">K7432_014243</name>
</gene>
<keyword evidence="7" id="KW-0788">Thiol protease</keyword>
<keyword evidence="10" id="KW-1185">Reference proteome</keyword>